<sequence length="138" mass="15035">ILRRHGALISGSTALHFLMPSDTWIPNDLDIYVSDTNFPGLLRDLMDPSGLQLVYASDSSGSGTMSPLPPAAIAKGLRDVRTLYTPSGRRVDVIRSPSTSPITPLRFFWSTTVINFMTPDAYVCGFPHATLSRLGVLK</sequence>
<gene>
    <name evidence="1" type="ORF">OH76DRAFT_1307484</name>
</gene>
<reference evidence="1 2" key="1">
    <citation type="journal article" date="2018" name="Biotechnol. Biofuels">
        <title>Integrative visual omics of the white-rot fungus Polyporus brumalis exposes the biotechnological potential of its oxidative enzymes for delignifying raw plant biomass.</title>
        <authorList>
            <person name="Miyauchi S."/>
            <person name="Rancon A."/>
            <person name="Drula E."/>
            <person name="Hage H."/>
            <person name="Chaduli D."/>
            <person name="Favel A."/>
            <person name="Grisel S."/>
            <person name="Henrissat B."/>
            <person name="Herpoel-Gimbert I."/>
            <person name="Ruiz-Duenas F.J."/>
            <person name="Chevret D."/>
            <person name="Hainaut M."/>
            <person name="Lin J."/>
            <person name="Wang M."/>
            <person name="Pangilinan J."/>
            <person name="Lipzen A."/>
            <person name="Lesage-Meessen L."/>
            <person name="Navarro D."/>
            <person name="Riley R."/>
            <person name="Grigoriev I.V."/>
            <person name="Zhou S."/>
            <person name="Raouche S."/>
            <person name="Rosso M.N."/>
        </authorList>
    </citation>
    <scope>NUCLEOTIDE SEQUENCE [LARGE SCALE GENOMIC DNA]</scope>
    <source>
        <strain evidence="1 2">BRFM 1820</strain>
    </source>
</reference>
<dbReference type="Proteomes" id="UP000256964">
    <property type="component" value="Unassembled WGS sequence"/>
</dbReference>
<evidence type="ECO:0000313" key="1">
    <source>
        <dbReference type="EMBL" id="RDX53639.1"/>
    </source>
</evidence>
<feature type="non-terminal residue" evidence="1">
    <location>
        <position position="138"/>
    </location>
</feature>
<organism evidence="1 2">
    <name type="scientific">Lentinus brumalis</name>
    <dbReference type="NCBI Taxonomy" id="2498619"/>
    <lineage>
        <taxon>Eukaryota</taxon>
        <taxon>Fungi</taxon>
        <taxon>Dikarya</taxon>
        <taxon>Basidiomycota</taxon>
        <taxon>Agaricomycotina</taxon>
        <taxon>Agaricomycetes</taxon>
        <taxon>Polyporales</taxon>
        <taxon>Polyporaceae</taxon>
        <taxon>Lentinus</taxon>
    </lineage>
</organism>
<feature type="non-terminal residue" evidence="1">
    <location>
        <position position="1"/>
    </location>
</feature>
<accession>A0A371DM69</accession>
<dbReference type="EMBL" id="KZ857386">
    <property type="protein sequence ID" value="RDX53639.1"/>
    <property type="molecule type" value="Genomic_DNA"/>
</dbReference>
<proteinExistence type="predicted"/>
<evidence type="ECO:0000313" key="2">
    <source>
        <dbReference type="Proteomes" id="UP000256964"/>
    </source>
</evidence>
<dbReference type="OrthoDB" id="2753605at2759"/>
<dbReference type="AlphaFoldDB" id="A0A371DM69"/>
<protein>
    <submittedName>
        <fullName evidence="1">Uncharacterized protein</fullName>
    </submittedName>
</protein>
<keyword evidence="2" id="KW-1185">Reference proteome</keyword>
<name>A0A371DM69_9APHY</name>